<reference evidence="12 13" key="1">
    <citation type="submission" date="2023-05" db="EMBL/GenBank/DDBJ databases">
        <title>Lithophilousrod everest ZFBP1038 complete genpme.</title>
        <authorList>
            <person name="Tian M."/>
        </authorList>
    </citation>
    <scope>NUCLEOTIDE SEQUENCE [LARGE SCALE GENOMIC DNA]</scope>
    <source>
        <strain evidence="12 13">ZFBP1038</strain>
    </source>
</reference>
<dbReference type="PANTHER" id="PTHR43302:SF5">
    <property type="entry name" value="TRANSPORTER ARSB-RELATED"/>
    <property type="match status" value="1"/>
</dbReference>
<evidence type="ECO:0000256" key="4">
    <source>
        <dbReference type="ARBA" id="ARBA00022448"/>
    </source>
</evidence>
<dbReference type="PANTHER" id="PTHR43302">
    <property type="entry name" value="TRANSPORTER ARSB-RELATED"/>
    <property type="match status" value="1"/>
</dbReference>
<sequence>MRRGVLPLLLCALGVLAIITGILPLERAESLFARIGPILGFVVAITIVAELAAKARLFAVVGDYLAQFGRSRVWLLWLLIVGLAVVSTVFLSLDTTAVLLTPVVIVLAQRASIAPMPFALTTIWLANTASLLLPVSNLTNLLSGQKMGATPLQFAGLLWAPAVVGLVIPVAMLWFLFRKSFAERFEPSIPVPVGDRPLLLIAAATVVSLLVALISGIAVVWPASIAAVILLVAFWFRRREELHFSLLPAVPLLITVGLFLLIETLHAQGLTGVLHRAVPAGDGLPALLQLSAAGVLAANVLNNLPAYLALEPVADSPLRLGALLVGVNLGPLVTPWASLATLLWYERVRSLGMTVRWGRFALAGVVLVACAVPTAVFMLWLSGGAPR</sequence>
<evidence type="ECO:0000256" key="8">
    <source>
        <dbReference type="ARBA" id="ARBA00022989"/>
    </source>
</evidence>
<comment type="similarity">
    <text evidence="3">Belongs to the CitM (TC 2.A.11) transporter family.</text>
</comment>
<evidence type="ECO:0000256" key="6">
    <source>
        <dbReference type="ARBA" id="ARBA00022692"/>
    </source>
</evidence>
<gene>
    <name evidence="12" type="ORF">LWF01_07525</name>
</gene>
<evidence type="ECO:0000256" key="1">
    <source>
        <dbReference type="ARBA" id="ARBA00004651"/>
    </source>
</evidence>
<feature type="transmembrane region" description="Helical" evidence="10">
    <location>
        <begin position="113"/>
        <end position="133"/>
    </location>
</feature>
<evidence type="ECO:0000256" key="10">
    <source>
        <dbReference type="SAM" id="Phobius"/>
    </source>
</evidence>
<accession>A0ABY8QX41</accession>
<keyword evidence="13" id="KW-1185">Reference proteome</keyword>
<evidence type="ECO:0000256" key="2">
    <source>
        <dbReference type="ARBA" id="ARBA00006433"/>
    </source>
</evidence>
<feature type="transmembrane region" description="Helical" evidence="10">
    <location>
        <begin position="31"/>
        <end position="53"/>
    </location>
</feature>
<comment type="similarity">
    <text evidence="2">Belongs to the ArsB family.</text>
</comment>
<keyword evidence="7" id="KW-0059">Arsenical resistance</keyword>
<feature type="transmembrane region" description="Helical" evidence="10">
    <location>
        <begin position="357"/>
        <end position="381"/>
    </location>
</feature>
<dbReference type="Proteomes" id="UP001209083">
    <property type="component" value="Chromosome"/>
</dbReference>
<name>A0ABY8QX41_9MICO</name>
<feature type="transmembrane region" description="Helical" evidence="10">
    <location>
        <begin position="154"/>
        <end position="177"/>
    </location>
</feature>
<dbReference type="RefSeq" id="WP_349640420.1">
    <property type="nucleotide sequence ID" value="NZ_CP090958.1"/>
</dbReference>
<evidence type="ECO:0000259" key="11">
    <source>
        <dbReference type="Pfam" id="PF03600"/>
    </source>
</evidence>
<dbReference type="PRINTS" id="PR00758">
    <property type="entry name" value="ARSENICPUMP"/>
</dbReference>
<dbReference type="EMBL" id="CP090958">
    <property type="protein sequence ID" value="WGW13597.1"/>
    <property type="molecule type" value="Genomic_DNA"/>
</dbReference>
<keyword evidence="4" id="KW-0813">Transport</keyword>
<evidence type="ECO:0000313" key="12">
    <source>
        <dbReference type="EMBL" id="WGW13597.1"/>
    </source>
</evidence>
<keyword evidence="6 10" id="KW-0812">Transmembrane</keyword>
<keyword evidence="5" id="KW-1003">Cell membrane</keyword>
<feature type="transmembrane region" description="Helical" evidence="10">
    <location>
        <begin position="74"/>
        <end position="93"/>
    </location>
</feature>
<organism evidence="12 13">
    <name type="scientific">Saxibacter everestensis</name>
    <dbReference type="NCBI Taxonomy" id="2909229"/>
    <lineage>
        <taxon>Bacteria</taxon>
        <taxon>Bacillati</taxon>
        <taxon>Actinomycetota</taxon>
        <taxon>Actinomycetes</taxon>
        <taxon>Micrococcales</taxon>
        <taxon>Brevibacteriaceae</taxon>
        <taxon>Saxibacter</taxon>
    </lineage>
</organism>
<evidence type="ECO:0000313" key="13">
    <source>
        <dbReference type="Proteomes" id="UP001209083"/>
    </source>
</evidence>
<dbReference type="InterPro" id="IPR000802">
    <property type="entry name" value="Arsenical_pump_ArsB"/>
</dbReference>
<evidence type="ECO:0000256" key="9">
    <source>
        <dbReference type="ARBA" id="ARBA00023136"/>
    </source>
</evidence>
<proteinExistence type="inferred from homology"/>
<evidence type="ECO:0000256" key="3">
    <source>
        <dbReference type="ARBA" id="ARBA00009843"/>
    </source>
</evidence>
<evidence type="ECO:0000256" key="7">
    <source>
        <dbReference type="ARBA" id="ARBA00022849"/>
    </source>
</evidence>
<keyword evidence="9 10" id="KW-0472">Membrane</keyword>
<feature type="domain" description="Citrate transporter-like" evidence="11">
    <location>
        <begin position="7"/>
        <end position="338"/>
    </location>
</feature>
<feature type="transmembrane region" description="Helical" evidence="10">
    <location>
        <begin position="242"/>
        <end position="262"/>
    </location>
</feature>
<protein>
    <submittedName>
        <fullName evidence="12">ArsB/NhaD family transporter</fullName>
    </submittedName>
</protein>
<keyword evidence="8 10" id="KW-1133">Transmembrane helix</keyword>
<dbReference type="InterPro" id="IPR004680">
    <property type="entry name" value="Cit_transptr-like_dom"/>
</dbReference>
<feature type="transmembrane region" description="Helical" evidence="10">
    <location>
        <begin position="321"/>
        <end position="345"/>
    </location>
</feature>
<evidence type="ECO:0000256" key="5">
    <source>
        <dbReference type="ARBA" id="ARBA00022475"/>
    </source>
</evidence>
<feature type="transmembrane region" description="Helical" evidence="10">
    <location>
        <begin position="219"/>
        <end position="236"/>
    </location>
</feature>
<comment type="subcellular location">
    <subcellularLocation>
        <location evidence="1">Cell membrane</location>
        <topology evidence="1">Multi-pass membrane protein</topology>
    </subcellularLocation>
</comment>
<dbReference type="Pfam" id="PF03600">
    <property type="entry name" value="CitMHS"/>
    <property type="match status" value="1"/>
</dbReference>